<dbReference type="PANTHER" id="PTHR43289">
    <property type="entry name" value="MITOGEN-ACTIVATED PROTEIN KINASE KINASE KINASE 20-RELATED"/>
    <property type="match status" value="1"/>
</dbReference>
<evidence type="ECO:0000313" key="9">
    <source>
        <dbReference type="Proteomes" id="UP001501585"/>
    </source>
</evidence>
<keyword evidence="4" id="KW-0067">ATP-binding</keyword>
<evidence type="ECO:0000256" key="2">
    <source>
        <dbReference type="ARBA" id="ARBA00022741"/>
    </source>
</evidence>
<dbReference type="Proteomes" id="UP001501585">
    <property type="component" value="Unassembled WGS sequence"/>
</dbReference>
<gene>
    <name evidence="8" type="ORF">GCM10009799_38650</name>
</gene>
<dbReference type="InterPro" id="IPR011009">
    <property type="entry name" value="Kinase-like_dom_sf"/>
</dbReference>
<sequence>MTSPLKKGDPTHIGPYEVTARIGKGGQGTVYLGRAPGGDEVAIKVLTSEWAGDARQRARFARELESAHKVAPFCTAAVLDADLDAPAPYIVSEYVRGPNLREAVLREGPRRRSALDRLAIATATALVAIHQAGVVHRDFKPANVLLSADGPRVIDFGIARNTDSTVTQTNSVTGTPAYMAPEQIRGGEIGPPADMFAWAGVIAFAATGNGPFTADSVHTVIHRILSEPPDLTEVPDNLRPLLEACLSKDPEQRPTAAKVLGLLVGHDFTNGASASGPADPVTAVLREGATAAVDERTRIETIEISSQGSRPDTASSPVPTSSGGEATEKQESREAARDGSAARGEGTETTERTTGQLRAGSGLHGSETTTRRGRIPGRLLGSRRMTRETPSALPLDPAGRSGSEQTGPRHGTPRRFGRRLLVGLSLAWLLVLGGAAAWALLTDGGFAGLHTLITPSDGTDPDTGTGGGSDPDGGGADQEGGGGNQPVNGGGGDGGEGHGGGDRTDDGTNGHGGTGDGTGGGNGGDADDGHGDGGNDGGSGDGQNGGADDGHNGDGGSGAGGTGGGDGHGNGDNGGGSGGGTDDPSPHDPTPRGGTGDLDPLPSTPRGEADPGTRSAPEPNSGTDASQAPEGETDE</sequence>
<dbReference type="SUPFAM" id="SSF56112">
    <property type="entry name" value="Protein kinase-like (PK-like)"/>
    <property type="match status" value="1"/>
</dbReference>
<evidence type="ECO:0000256" key="6">
    <source>
        <dbReference type="SAM" id="Phobius"/>
    </source>
</evidence>
<dbReference type="InterPro" id="IPR008271">
    <property type="entry name" value="Ser/Thr_kinase_AS"/>
</dbReference>
<organism evidence="8 9">
    <name type="scientific">Nocardiopsis rhodophaea</name>
    <dbReference type="NCBI Taxonomy" id="280238"/>
    <lineage>
        <taxon>Bacteria</taxon>
        <taxon>Bacillati</taxon>
        <taxon>Actinomycetota</taxon>
        <taxon>Actinomycetes</taxon>
        <taxon>Streptosporangiales</taxon>
        <taxon>Nocardiopsidaceae</taxon>
        <taxon>Nocardiopsis</taxon>
    </lineage>
</organism>
<feature type="compositionally biased region" description="Basic and acidic residues" evidence="5">
    <location>
        <begin position="326"/>
        <end position="337"/>
    </location>
</feature>
<keyword evidence="2" id="KW-0547">Nucleotide-binding</keyword>
<feature type="region of interest" description="Disordered" evidence="5">
    <location>
        <begin position="294"/>
        <end position="415"/>
    </location>
</feature>
<feature type="region of interest" description="Disordered" evidence="5">
    <location>
        <begin position="455"/>
        <end position="635"/>
    </location>
</feature>
<reference evidence="8 9" key="1">
    <citation type="journal article" date="2019" name="Int. J. Syst. Evol. Microbiol.">
        <title>The Global Catalogue of Microorganisms (GCM) 10K type strain sequencing project: providing services to taxonomists for standard genome sequencing and annotation.</title>
        <authorList>
            <consortium name="The Broad Institute Genomics Platform"/>
            <consortium name="The Broad Institute Genome Sequencing Center for Infectious Disease"/>
            <person name="Wu L."/>
            <person name="Ma J."/>
        </authorList>
    </citation>
    <scope>NUCLEOTIDE SEQUENCE [LARGE SCALE GENOMIC DNA]</scope>
    <source>
        <strain evidence="8 9">JCM 15313</strain>
    </source>
</reference>
<keyword evidence="9" id="KW-1185">Reference proteome</keyword>
<keyword evidence="3" id="KW-0418">Kinase</keyword>
<keyword evidence="6" id="KW-0472">Membrane</keyword>
<keyword evidence="6" id="KW-1133">Transmembrane helix</keyword>
<feature type="compositionally biased region" description="Gly residues" evidence="5">
    <location>
        <begin position="464"/>
        <end position="494"/>
    </location>
</feature>
<feature type="compositionally biased region" description="Polar residues" evidence="5">
    <location>
        <begin position="303"/>
        <end position="324"/>
    </location>
</feature>
<dbReference type="PROSITE" id="PS00108">
    <property type="entry name" value="PROTEIN_KINASE_ST"/>
    <property type="match status" value="1"/>
</dbReference>
<dbReference type="PROSITE" id="PS50011">
    <property type="entry name" value="PROTEIN_KINASE_DOM"/>
    <property type="match status" value="1"/>
</dbReference>
<keyword evidence="6" id="KW-0812">Transmembrane</keyword>
<dbReference type="RefSeq" id="WP_344164268.1">
    <property type="nucleotide sequence ID" value="NZ_BAAAPC010000017.1"/>
</dbReference>
<evidence type="ECO:0000256" key="4">
    <source>
        <dbReference type="ARBA" id="ARBA00022840"/>
    </source>
</evidence>
<dbReference type="PANTHER" id="PTHR43289:SF34">
    <property type="entry name" value="SERINE_THREONINE-PROTEIN KINASE YBDM-RELATED"/>
    <property type="match status" value="1"/>
</dbReference>
<proteinExistence type="predicted"/>
<dbReference type="Gene3D" id="1.10.510.10">
    <property type="entry name" value="Transferase(Phosphotransferase) domain 1"/>
    <property type="match status" value="1"/>
</dbReference>
<feature type="domain" description="Protein kinase" evidence="7">
    <location>
        <begin position="16"/>
        <end position="269"/>
    </location>
</feature>
<comment type="caution">
    <text evidence="8">The sequence shown here is derived from an EMBL/GenBank/DDBJ whole genome shotgun (WGS) entry which is preliminary data.</text>
</comment>
<feature type="compositionally biased region" description="Gly residues" evidence="5">
    <location>
        <begin position="509"/>
        <end position="524"/>
    </location>
</feature>
<feature type="transmembrane region" description="Helical" evidence="6">
    <location>
        <begin position="420"/>
        <end position="441"/>
    </location>
</feature>
<evidence type="ECO:0000259" key="7">
    <source>
        <dbReference type="PROSITE" id="PS50011"/>
    </source>
</evidence>
<dbReference type="Pfam" id="PF00069">
    <property type="entry name" value="Pkinase"/>
    <property type="match status" value="1"/>
</dbReference>
<protein>
    <recommendedName>
        <fullName evidence="7">Protein kinase domain-containing protein</fullName>
    </recommendedName>
</protein>
<evidence type="ECO:0000313" key="8">
    <source>
        <dbReference type="EMBL" id="GAA2007345.1"/>
    </source>
</evidence>
<dbReference type="EMBL" id="BAAAPC010000017">
    <property type="protein sequence ID" value="GAA2007345.1"/>
    <property type="molecule type" value="Genomic_DNA"/>
</dbReference>
<name>A0ABN2TF31_9ACTN</name>
<evidence type="ECO:0000256" key="1">
    <source>
        <dbReference type="ARBA" id="ARBA00022679"/>
    </source>
</evidence>
<evidence type="ECO:0000256" key="3">
    <source>
        <dbReference type="ARBA" id="ARBA00022777"/>
    </source>
</evidence>
<evidence type="ECO:0000256" key="5">
    <source>
        <dbReference type="SAM" id="MobiDB-lite"/>
    </source>
</evidence>
<feature type="compositionally biased region" description="Gly residues" evidence="5">
    <location>
        <begin position="534"/>
        <end position="581"/>
    </location>
</feature>
<accession>A0ABN2TF31</accession>
<dbReference type="Gene3D" id="3.30.200.20">
    <property type="entry name" value="Phosphorylase Kinase, domain 1"/>
    <property type="match status" value="1"/>
</dbReference>
<dbReference type="CDD" id="cd14014">
    <property type="entry name" value="STKc_PknB_like"/>
    <property type="match status" value="1"/>
</dbReference>
<keyword evidence="1" id="KW-0808">Transferase</keyword>
<dbReference type="InterPro" id="IPR000719">
    <property type="entry name" value="Prot_kinase_dom"/>
</dbReference>
<feature type="compositionally biased region" description="Basic and acidic residues" evidence="5">
    <location>
        <begin position="495"/>
        <end position="508"/>
    </location>
</feature>